<feature type="compositionally biased region" description="Low complexity" evidence="1">
    <location>
        <begin position="104"/>
        <end position="117"/>
    </location>
</feature>
<dbReference type="EMBL" id="BAAATJ010000001">
    <property type="protein sequence ID" value="GAA2384471.1"/>
    <property type="molecule type" value="Genomic_DNA"/>
</dbReference>
<organism evidence="4 5">
    <name type="scientific">Streptomyces glaucosporus</name>
    <dbReference type="NCBI Taxonomy" id="284044"/>
    <lineage>
        <taxon>Bacteria</taxon>
        <taxon>Bacillati</taxon>
        <taxon>Actinomycetota</taxon>
        <taxon>Actinomycetes</taxon>
        <taxon>Kitasatosporales</taxon>
        <taxon>Streptomycetaceae</taxon>
        <taxon>Streptomyces</taxon>
    </lineage>
</organism>
<proteinExistence type="predicted"/>
<feature type="signal peptide" evidence="3">
    <location>
        <begin position="1"/>
        <end position="23"/>
    </location>
</feature>
<sequence length="216" mass="22138">MRETVITLLACAMVLLPAHIALGAQHTAAMAAAPGSGHSAVEPTRGPGADRKPTPAPTPTDDGDRPGDRPSFPSWPSRPPWPPNDPEPTPSPTPTSTPTPTPEPSSGGPSGEPSGTPSEEESAHRDVPAGLRQPGTPGGRPSAERTPQAWTEPVSDRSTGTVGDRDRAGEDRGDDPGIGHRAAVPVTGQLLPVLPLGAGLTFLGLGLASFALRLRR</sequence>
<name>A0ABN3HNG9_9ACTN</name>
<keyword evidence="2" id="KW-1133">Transmembrane helix</keyword>
<accession>A0ABN3HNG9</accession>
<evidence type="ECO:0000256" key="3">
    <source>
        <dbReference type="SAM" id="SignalP"/>
    </source>
</evidence>
<feature type="compositionally biased region" description="Basic and acidic residues" evidence="1">
    <location>
        <begin position="163"/>
        <end position="178"/>
    </location>
</feature>
<reference evidence="4 5" key="1">
    <citation type="journal article" date="2019" name="Int. J. Syst. Evol. Microbiol.">
        <title>The Global Catalogue of Microorganisms (GCM) 10K type strain sequencing project: providing services to taxonomists for standard genome sequencing and annotation.</title>
        <authorList>
            <consortium name="The Broad Institute Genomics Platform"/>
            <consortium name="The Broad Institute Genome Sequencing Center for Infectious Disease"/>
            <person name="Wu L."/>
            <person name="Ma J."/>
        </authorList>
    </citation>
    <scope>NUCLEOTIDE SEQUENCE [LARGE SCALE GENOMIC DNA]</scope>
    <source>
        <strain evidence="4 5">JCM 6921</strain>
    </source>
</reference>
<feature type="region of interest" description="Disordered" evidence="1">
    <location>
        <begin position="33"/>
        <end position="181"/>
    </location>
</feature>
<evidence type="ECO:0000256" key="1">
    <source>
        <dbReference type="SAM" id="MobiDB-lite"/>
    </source>
</evidence>
<dbReference type="RefSeq" id="WP_344628958.1">
    <property type="nucleotide sequence ID" value="NZ_BAAATJ010000001.1"/>
</dbReference>
<evidence type="ECO:0000313" key="4">
    <source>
        <dbReference type="EMBL" id="GAA2384471.1"/>
    </source>
</evidence>
<feature type="transmembrane region" description="Helical" evidence="2">
    <location>
        <begin position="190"/>
        <end position="212"/>
    </location>
</feature>
<evidence type="ECO:0008006" key="6">
    <source>
        <dbReference type="Google" id="ProtNLM"/>
    </source>
</evidence>
<keyword evidence="5" id="KW-1185">Reference proteome</keyword>
<dbReference type="Proteomes" id="UP001500058">
    <property type="component" value="Unassembled WGS sequence"/>
</dbReference>
<protein>
    <recommendedName>
        <fullName evidence="6">Secreted protein</fullName>
    </recommendedName>
</protein>
<feature type="compositionally biased region" description="Pro residues" evidence="1">
    <location>
        <begin position="76"/>
        <end position="103"/>
    </location>
</feature>
<evidence type="ECO:0000256" key="2">
    <source>
        <dbReference type="SAM" id="Phobius"/>
    </source>
</evidence>
<comment type="caution">
    <text evidence="4">The sequence shown here is derived from an EMBL/GenBank/DDBJ whole genome shotgun (WGS) entry which is preliminary data.</text>
</comment>
<gene>
    <name evidence="4" type="ORF">GCM10010420_03390</name>
</gene>
<evidence type="ECO:0000313" key="5">
    <source>
        <dbReference type="Proteomes" id="UP001500058"/>
    </source>
</evidence>
<keyword evidence="3" id="KW-0732">Signal</keyword>
<feature type="chain" id="PRO_5045822865" description="Secreted protein" evidence="3">
    <location>
        <begin position="24"/>
        <end position="216"/>
    </location>
</feature>
<keyword evidence="2" id="KW-0812">Transmembrane</keyword>
<keyword evidence="2" id="KW-0472">Membrane</keyword>